<evidence type="ECO:0000256" key="6">
    <source>
        <dbReference type="ARBA" id="ARBA00022833"/>
    </source>
</evidence>
<proteinExistence type="inferred from homology"/>
<comment type="cofactor">
    <cofactor evidence="8">
        <name>Zn(2+)</name>
        <dbReference type="ChEBI" id="CHEBI:29105"/>
    </cofactor>
    <text evidence="8">Binds 1 zinc ion per subunit.</text>
</comment>
<evidence type="ECO:0000256" key="9">
    <source>
        <dbReference type="RuleBase" id="RU004189"/>
    </source>
</evidence>
<dbReference type="GO" id="GO:0009298">
    <property type="term" value="P:GDP-mannose biosynthetic process"/>
    <property type="evidence" value="ECO:0007669"/>
    <property type="project" value="UniProtKB-UniPathway"/>
</dbReference>
<evidence type="ECO:0000259" key="10">
    <source>
        <dbReference type="Pfam" id="PF01238"/>
    </source>
</evidence>
<keyword evidence="5" id="KW-0479">Metal-binding</keyword>
<dbReference type="InterPro" id="IPR046457">
    <property type="entry name" value="PMI_typeI_cat"/>
</dbReference>
<reference evidence="12" key="1">
    <citation type="submission" date="2021-01" db="EMBL/GenBank/DDBJ databases">
        <authorList>
            <person name="Corre E."/>
            <person name="Pelletier E."/>
            <person name="Niang G."/>
            <person name="Scheremetjew M."/>
            <person name="Finn R."/>
            <person name="Kale V."/>
            <person name="Holt S."/>
            <person name="Cochrane G."/>
            <person name="Meng A."/>
            <person name="Brown T."/>
            <person name="Cohen L."/>
        </authorList>
    </citation>
    <scope>NUCLEOTIDE SEQUENCE</scope>
    <source>
        <strain evidence="12">CCMP1756</strain>
    </source>
</reference>
<evidence type="ECO:0000256" key="5">
    <source>
        <dbReference type="ARBA" id="ARBA00022723"/>
    </source>
</evidence>
<dbReference type="Proteomes" id="UP000789595">
    <property type="component" value="Unassembled WGS sequence"/>
</dbReference>
<dbReference type="PANTHER" id="PTHR10309:SF0">
    <property type="entry name" value="MANNOSE-6-PHOSPHATE ISOMERASE"/>
    <property type="match status" value="1"/>
</dbReference>
<dbReference type="GO" id="GO:0004476">
    <property type="term" value="F:mannose-6-phosphate isomerase activity"/>
    <property type="evidence" value="ECO:0007669"/>
    <property type="project" value="UniProtKB-EC"/>
</dbReference>
<feature type="domain" description="Phosphomannose isomerase type I catalytic" evidence="11">
    <location>
        <begin position="47"/>
        <end position="176"/>
    </location>
</feature>
<dbReference type="Pfam" id="PF20511">
    <property type="entry name" value="PMI_typeI_cat"/>
    <property type="match status" value="1"/>
</dbReference>
<evidence type="ECO:0000256" key="7">
    <source>
        <dbReference type="ARBA" id="ARBA00023235"/>
    </source>
</evidence>
<gene>
    <name evidence="12" type="ORF">PCAL00307_LOCUS18857</name>
    <name evidence="13" type="ORF">PECAL_6P03120</name>
</gene>
<dbReference type="GO" id="GO:0005829">
    <property type="term" value="C:cytosol"/>
    <property type="evidence" value="ECO:0007669"/>
    <property type="project" value="TreeGrafter"/>
</dbReference>
<dbReference type="PANTHER" id="PTHR10309">
    <property type="entry name" value="MANNOSE-6-PHOSPHATE ISOMERASE"/>
    <property type="match status" value="1"/>
</dbReference>
<sequence length="495" mass="53983">MAFFQSGDKEIVVDDDTVEPYESPLAHQKSYDDFSAVQEPKARQGRVYRLQPAVKQYAWGIRGGDSRVARYGLETGALKTIDQSAPYAEIWLGTHPSGPSLLDDGTELSKVVKGGNLPWLLKVLSAGKALSIQAHPDKSLAEKLHKDKPDLYKDANHKPEMAIALTPFEAMCGFRRLSEIAVHLRKHPEFAACISTEAQLAVFTAGPRDSKAQKLALHKVFESFMACEPDVSSAQLKLLVQRLRREQRAQFRPSGAQHINPAAPVLSPGSAAKDDEVPESAWERKAARAILRLEEQFPGDVGAMAPLFLNYLLIAPGESFFMAANEPHAYVAGEILECMACSDNVVRAGLTPKMKDVDNLVDMLTYSMGGPDIEFGRLVHQGPGTRTLCYTPPVPEFEVLITTVETGATYDIAPCEVPSILICVEGIGHTQSAPGPDGVEPQRKHRYELCPGKSLYITAGTVALTLVNDMTTKGPLRVARARQNLSLAGRAEDSQ</sequence>
<dbReference type="InterPro" id="IPR016305">
    <property type="entry name" value="Mannose-6-P_Isomerase"/>
</dbReference>
<keyword evidence="7 8" id="KW-0413">Isomerase</keyword>
<dbReference type="Gene3D" id="2.60.120.10">
    <property type="entry name" value="Jelly Rolls"/>
    <property type="match status" value="2"/>
</dbReference>
<dbReference type="GO" id="GO:0008270">
    <property type="term" value="F:zinc ion binding"/>
    <property type="evidence" value="ECO:0007669"/>
    <property type="project" value="InterPro"/>
</dbReference>
<dbReference type="SUPFAM" id="SSF51182">
    <property type="entry name" value="RmlC-like cupins"/>
    <property type="match status" value="1"/>
</dbReference>
<name>A0A7S4EC62_9STRA</name>
<dbReference type="PROSITE" id="PS00966">
    <property type="entry name" value="PMI_I_2"/>
    <property type="match status" value="1"/>
</dbReference>
<evidence type="ECO:0000259" key="11">
    <source>
        <dbReference type="Pfam" id="PF20511"/>
    </source>
</evidence>
<keyword evidence="14" id="KW-1185">Reference proteome</keyword>
<organism evidence="12">
    <name type="scientific">Pelagomonas calceolata</name>
    <dbReference type="NCBI Taxonomy" id="35677"/>
    <lineage>
        <taxon>Eukaryota</taxon>
        <taxon>Sar</taxon>
        <taxon>Stramenopiles</taxon>
        <taxon>Ochrophyta</taxon>
        <taxon>Pelagophyceae</taxon>
        <taxon>Pelagomonadales</taxon>
        <taxon>Pelagomonadaceae</taxon>
        <taxon>Pelagomonas</taxon>
    </lineage>
</organism>
<evidence type="ECO:0000256" key="8">
    <source>
        <dbReference type="RuleBase" id="RU000611"/>
    </source>
</evidence>
<dbReference type="InterPro" id="IPR011051">
    <property type="entry name" value="RmlC_Cupin_sf"/>
</dbReference>
<dbReference type="Pfam" id="PF01238">
    <property type="entry name" value="PMI_typeI_C"/>
    <property type="match status" value="1"/>
</dbReference>
<dbReference type="OrthoDB" id="6605218at2759"/>
<dbReference type="InterPro" id="IPR014710">
    <property type="entry name" value="RmlC-like_jellyroll"/>
</dbReference>
<dbReference type="InterPro" id="IPR018050">
    <property type="entry name" value="Pmannose_isomerase-type1_CS"/>
</dbReference>
<dbReference type="EMBL" id="CAKKNE010000006">
    <property type="protein sequence ID" value="CAH0378717.1"/>
    <property type="molecule type" value="Genomic_DNA"/>
</dbReference>
<accession>A0A7S4EC62</accession>
<reference evidence="13" key="2">
    <citation type="submission" date="2021-11" db="EMBL/GenBank/DDBJ databases">
        <authorList>
            <consortium name="Genoscope - CEA"/>
            <person name="William W."/>
        </authorList>
    </citation>
    <scope>NUCLEOTIDE SEQUENCE</scope>
</reference>
<evidence type="ECO:0000256" key="1">
    <source>
        <dbReference type="ARBA" id="ARBA00000757"/>
    </source>
</evidence>
<evidence type="ECO:0000256" key="3">
    <source>
        <dbReference type="ARBA" id="ARBA00010772"/>
    </source>
</evidence>
<dbReference type="PROSITE" id="PS00965">
    <property type="entry name" value="PMI_I_1"/>
    <property type="match status" value="1"/>
</dbReference>
<comment type="similarity">
    <text evidence="3 9">Belongs to the mannose-6-phosphate isomerase type 1 family.</text>
</comment>
<evidence type="ECO:0000313" key="13">
    <source>
        <dbReference type="EMBL" id="CAH0378717.1"/>
    </source>
</evidence>
<dbReference type="EMBL" id="HBIW01021851">
    <property type="protein sequence ID" value="CAE0703410.1"/>
    <property type="molecule type" value="Transcribed_RNA"/>
</dbReference>
<dbReference type="AlphaFoldDB" id="A0A7S4EC62"/>
<dbReference type="CDD" id="cd07011">
    <property type="entry name" value="cupin_PMI_type_I_N"/>
    <property type="match status" value="1"/>
</dbReference>
<keyword evidence="6 8" id="KW-0862">Zinc</keyword>
<evidence type="ECO:0000313" key="14">
    <source>
        <dbReference type="Proteomes" id="UP000789595"/>
    </source>
</evidence>
<dbReference type="InterPro" id="IPR046456">
    <property type="entry name" value="PMI_typeI_C"/>
</dbReference>
<dbReference type="EC" id="5.3.1.8" evidence="4 8"/>
<dbReference type="InterPro" id="IPR001250">
    <property type="entry name" value="Man6P_Isoase-1"/>
</dbReference>
<dbReference type="NCBIfam" id="TIGR00218">
    <property type="entry name" value="manA"/>
    <property type="match status" value="1"/>
</dbReference>
<dbReference type="UniPathway" id="UPA00126">
    <property type="reaction ID" value="UER00423"/>
</dbReference>
<feature type="domain" description="Phosphomannose isomerase type I C-terminal" evidence="10">
    <location>
        <begin position="390"/>
        <end position="426"/>
    </location>
</feature>
<dbReference type="PRINTS" id="PR00714">
    <property type="entry name" value="MAN6PISMRASE"/>
</dbReference>
<evidence type="ECO:0000256" key="2">
    <source>
        <dbReference type="ARBA" id="ARBA00004666"/>
    </source>
</evidence>
<comment type="catalytic activity">
    <reaction evidence="1 8">
        <text>D-mannose 6-phosphate = D-fructose 6-phosphate</text>
        <dbReference type="Rhea" id="RHEA:12356"/>
        <dbReference type="ChEBI" id="CHEBI:58735"/>
        <dbReference type="ChEBI" id="CHEBI:61527"/>
        <dbReference type="EC" id="5.3.1.8"/>
    </reaction>
</comment>
<protein>
    <recommendedName>
        <fullName evidence="4 8">Mannose-6-phosphate isomerase</fullName>
        <ecNumber evidence="4 8">5.3.1.8</ecNumber>
    </recommendedName>
</protein>
<evidence type="ECO:0000313" key="12">
    <source>
        <dbReference type="EMBL" id="CAE0703410.1"/>
    </source>
</evidence>
<evidence type="ECO:0000256" key="4">
    <source>
        <dbReference type="ARBA" id="ARBA00011956"/>
    </source>
</evidence>
<comment type="pathway">
    <text evidence="2">Nucleotide-sugar biosynthesis; GDP-alpha-D-mannose biosynthesis; alpha-D-mannose 1-phosphate from D-fructose 6-phosphate: step 1/2.</text>
</comment>
<dbReference type="GO" id="GO:0005975">
    <property type="term" value="P:carbohydrate metabolic process"/>
    <property type="evidence" value="ECO:0007669"/>
    <property type="project" value="InterPro"/>
</dbReference>
<dbReference type="Gene3D" id="1.10.441.10">
    <property type="entry name" value="Phosphomannose Isomerase, domain 2"/>
    <property type="match status" value="1"/>
</dbReference>